<sequence length="113" mass="13204">MFFEKIAFTKADRNRYVDEQLIWQFIASASNQDIDFSGSSLNKFISNLEEVPTPVTKLIEQKVEFMDGAFHNWDQAKRKVLKKVHVGSLFQVVDYAIQLDWSEDDFGTWTESF</sequence>
<dbReference type="Proteomes" id="UP000652153">
    <property type="component" value="Unassembled WGS sequence"/>
</dbReference>
<comment type="caution">
    <text evidence="1">The sequence shown here is derived from an EMBL/GenBank/DDBJ whole genome shotgun (WGS) entry which is preliminary data.</text>
</comment>
<dbReference type="RefSeq" id="WP_188591718.1">
    <property type="nucleotide sequence ID" value="NZ_BMFU01000002.1"/>
</dbReference>
<evidence type="ECO:0000313" key="1">
    <source>
        <dbReference type="EMBL" id="GGH48492.1"/>
    </source>
</evidence>
<organism evidence="1 2">
    <name type="scientific">Paenibacillus silvae</name>
    <dbReference type="NCBI Taxonomy" id="1325358"/>
    <lineage>
        <taxon>Bacteria</taxon>
        <taxon>Bacillati</taxon>
        <taxon>Bacillota</taxon>
        <taxon>Bacilli</taxon>
        <taxon>Bacillales</taxon>
        <taxon>Paenibacillaceae</taxon>
        <taxon>Paenibacillus</taxon>
    </lineage>
</organism>
<reference evidence="2" key="1">
    <citation type="journal article" date="2019" name="Int. J. Syst. Evol. Microbiol.">
        <title>The Global Catalogue of Microorganisms (GCM) 10K type strain sequencing project: providing services to taxonomists for standard genome sequencing and annotation.</title>
        <authorList>
            <consortium name="The Broad Institute Genomics Platform"/>
            <consortium name="The Broad Institute Genome Sequencing Center for Infectious Disease"/>
            <person name="Wu L."/>
            <person name="Ma J."/>
        </authorList>
    </citation>
    <scope>NUCLEOTIDE SEQUENCE [LARGE SCALE GENOMIC DNA]</scope>
    <source>
        <strain evidence="2">CGMCC 1.12770</strain>
    </source>
</reference>
<gene>
    <name evidence="1" type="ORF">GCM10008014_12460</name>
</gene>
<keyword evidence="2" id="KW-1185">Reference proteome</keyword>
<proteinExistence type="predicted"/>
<evidence type="ECO:0000313" key="2">
    <source>
        <dbReference type="Proteomes" id="UP000652153"/>
    </source>
</evidence>
<protein>
    <submittedName>
        <fullName evidence="1">Uncharacterized protein</fullName>
    </submittedName>
</protein>
<name>A0ABQ1Z348_9BACL</name>
<accession>A0ABQ1Z348</accession>
<dbReference type="EMBL" id="BMFU01000002">
    <property type="protein sequence ID" value="GGH48492.1"/>
    <property type="molecule type" value="Genomic_DNA"/>
</dbReference>